<protein>
    <submittedName>
        <fullName evidence="1">Uncharacterized protein</fullName>
    </submittedName>
</protein>
<name>A0A8T5V4Q9_9EURY</name>
<dbReference type="EMBL" id="JAIOUQ010000016">
    <property type="protein sequence ID" value="MBZ2166881.1"/>
    <property type="molecule type" value="Genomic_DNA"/>
</dbReference>
<comment type="caution">
    <text evidence="1">The sequence shown here is derived from an EMBL/GenBank/DDBJ whole genome shotgun (WGS) entry which is preliminary data.</text>
</comment>
<sequence>MKYNNENKYSFTLDLKGDDGEVWAVVSIIPSKDIGKRDILLMDVCEGNFSVRSITELLNLLMKKHVSFDERKRVLDFLAESLLILEKNDL</sequence>
<accession>A0A8T5V4Q9</accession>
<gene>
    <name evidence="1" type="ORF">K8N75_12625</name>
</gene>
<dbReference type="RefSeq" id="WP_223792424.1">
    <property type="nucleotide sequence ID" value="NZ_JAIOUQ010000016.1"/>
</dbReference>
<keyword evidence="2" id="KW-1185">Reference proteome</keyword>
<evidence type="ECO:0000313" key="2">
    <source>
        <dbReference type="Proteomes" id="UP000825933"/>
    </source>
</evidence>
<dbReference type="AlphaFoldDB" id="A0A8T5V4Q9"/>
<dbReference type="Proteomes" id="UP000825933">
    <property type="component" value="Unassembled WGS sequence"/>
</dbReference>
<organism evidence="1 2">
    <name type="scientific">Methanobacterium spitsbergense</name>
    <dbReference type="NCBI Taxonomy" id="2874285"/>
    <lineage>
        <taxon>Archaea</taxon>
        <taxon>Methanobacteriati</taxon>
        <taxon>Methanobacteriota</taxon>
        <taxon>Methanomada group</taxon>
        <taxon>Methanobacteria</taxon>
        <taxon>Methanobacteriales</taxon>
        <taxon>Methanobacteriaceae</taxon>
        <taxon>Methanobacterium</taxon>
    </lineage>
</organism>
<reference evidence="2" key="1">
    <citation type="journal article" date="2022" name="Microbiol. Resour. Announc.">
        <title>Draft Genome Sequence of a Methanogenic Archaeon from West Spitsbergen Permafrost.</title>
        <authorList>
            <person name="Trubitsyn V."/>
            <person name="Rivkina E."/>
            <person name="Shcherbakova V."/>
        </authorList>
    </citation>
    <scope>NUCLEOTIDE SEQUENCE [LARGE SCALE GENOMIC DNA]</scope>
    <source>
        <strain evidence="2">VT</strain>
    </source>
</reference>
<proteinExistence type="predicted"/>
<evidence type="ECO:0000313" key="1">
    <source>
        <dbReference type="EMBL" id="MBZ2166881.1"/>
    </source>
</evidence>